<proteinExistence type="predicted"/>
<dbReference type="EMBL" id="CALNXK010000652">
    <property type="protein sequence ID" value="CAH3188775.1"/>
    <property type="molecule type" value="Genomic_DNA"/>
</dbReference>
<accession>A0ABN8SF20</accession>
<organism evidence="1 2">
    <name type="scientific">Porites lobata</name>
    <dbReference type="NCBI Taxonomy" id="104759"/>
    <lineage>
        <taxon>Eukaryota</taxon>
        <taxon>Metazoa</taxon>
        <taxon>Cnidaria</taxon>
        <taxon>Anthozoa</taxon>
        <taxon>Hexacorallia</taxon>
        <taxon>Scleractinia</taxon>
        <taxon>Fungiina</taxon>
        <taxon>Poritidae</taxon>
        <taxon>Porites</taxon>
    </lineage>
</organism>
<dbReference type="Proteomes" id="UP001159405">
    <property type="component" value="Unassembled WGS sequence"/>
</dbReference>
<evidence type="ECO:0000313" key="1">
    <source>
        <dbReference type="EMBL" id="CAH3188775.1"/>
    </source>
</evidence>
<gene>
    <name evidence="1" type="ORF">PLOB_00041590</name>
</gene>
<sequence>MFVKMLCESLHKEIDDFPPYSGSFAENFVCNPGSELCMLGKCKKCAKCPSLLQKIRSSAGNLDEHATWYQIFKEKIEHLTEEEAVVQVDFAENFSCKYQGEVQSAPWSQDQVTLFTVAIWTKSGDKNSCCESHVIVSDDLKHDKTSVAVFISKVVNDLVKGRHPNIT</sequence>
<name>A0ABN8SF20_9CNID</name>
<dbReference type="PANTHER" id="PTHR46601">
    <property type="entry name" value="ULP_PROTEASE DOMAIN-CONTAINING PROTEIN"/>
    <property type="match status" value="1"/>
</dbReference>
<reference evidence="1 2" key="1">
    <citation type="submission" date="2022-05" db="EMBL/GenBank/DDBJ databases">
        <authorList>
            <consortium name="Genoscope - CEA"/>
            <person name="William W."/>
        </authorList>
    </citation>
    <scope>NUCLEOTIDE SEQUENCE [LARGE SCALE GENOMIC DNA]</scope>
</reference>
<protein>
    <submittedName>
        <fullName evidence="1">Uncharacterized protein</fullName>
    </submittedName>
</protein>
<keyword evidence="2" id="KW-1185">Reference proteome</keyword>
<evidence type="ECO:0000313" key="2">
    <source>
        <dbReference type="Proteomes" id="UP001159405"/>
    </source>
</evidence>
<dbReference type="PANTHER" id="PTHR46601:SF2">
    <property type="entry name" value="UBIQUITIN-LIKE PROTEASE FAMILY PROFILE DOMAIN-CONTAINING PROTEIN"/>
    <property type="match status" value="1"/>
</dbReference>
<comment type="caution">
    <text evidence="1">The sequence shown here is derived from an EMBL/GenBank/DDBJ whole genome shotgun (WGS) entry which is preliminary data.</text>
</comment>